<dbReference type="SUPFAM" id="SSF64397">
    <property type="entry name" value="Hsp33 domain"/>
    <property type="match status" value="1"/>
</dbReference>
<dbReference type="GO" id="GO:0051082">
    <property type="term" value="F:unfolded protein binding"/>
    <property type="evidence" value="ECO:0007669"/>
    <property type="project" value="UniProtKB-UniRule"/>
</dbReference>
<feature type="disulfide bond" description="Redox-active" evidence="6">
    <location>
        <begin position="270"/>
        <end position="273"/>
    </location>
</feature>
<keyword evidence="5 6" id="KW-0676">Redox-active center</keyword>
<dbReference type="CDD" id="cd00498">
    <property type="entry name" value="Hsp33"/>
    <property type="match status" value="1"/>
</dbReference>
<evidence type="ECO:0000256" key="1">
    <source>
        <dbReference type="ARBA" id="ARBA00022490"/>
    </source>
</evidence>
<keyword evidence="1 6" id="KW-0963">Cytoplasm</keyword>
<comment type="function">
    <text evidence="6">Redox regulated molecular chaperone. Protects both thermally unfolding and oxidatively damaged proteins from irreversible aggregation. Plays an important role in the bacterial defense system toward oxidative stress.</text>
</comment>
<dbReference type="OrthoDB" id="9776534at2"/>
<reference evidence="7 8" key="1">
    <citation type="submission" date="2016-10" db="EMBL/GenBank/DDBJ databases">
        <authorList>
            <person name="de Groot N.N."/>
        </authorList>
    </citation>
    <scope>NUCLEOTIDE SEQUENCE [LARGE SCALE GENOMIC DNA]</scope>
    <source>
        <strain evidence="7 8">DSM 2784</strain>
    </source>
</reference>
<feature type="disulfide bond" description="Redox-active" evidence="6">
    <location>
        <begin position="237"/>
        <end position="239"/>
    </location>
</feature>
<evidence type="ECO:0000256" key="3">
    <source>
        <dbReference type="ARBA" id="ARBA00023157"/>
    </source>
</evidence>
<gene>
    <name evidence="6" type="primary">hslO</name>
    <name evidence="7" type="ORF">SAMN03080599_00798</name>
</gene>
<dbReference type="GO" id="GO:0005737">
    <property type="term" value="C:cytoplasm"/>
    <property type="evidence" value="ECO:0007669"/>
    <property type="project" value="UniProtKB-SubCell"/>
</dbReference>
<keyword evidence="4 6" id="KW-0143">Chaperone</keyword>
<dbReference type="PANTHER" id="PTHR30111:SF1">
    <property type="entry name" value="33 KDA CHAPERONIN"/>
    <property type="match status" value="1"/>
</dbReference>
<protein>
    <recommendedName>
        <fullName evidence="6">33 kDa chaperonin</fullName>
    </recommendedName>
    <alternativeName>
        <fullName evidence="6">Heat shock protein 33 homolog</fullName>
        <shortName evidence="6">HSP33</shortName>
    </alternativeName>
</protein>
<evidence type="ECO:0000256" key="2">
    <source>
        <dbReference type="ARBA" id="ARBA00022833"/>
    </source>
</evidence>
<dbReference type="InterPro" id="IPR016153">
    <property type="entry name" value="Heat_shock_Hsp33_N"/>
</dbReference>
<accession>A0A1G5RWA1</accession>
<keyword evidence="3 6" id="KW-1015">Disulfide bond</keyword>
<dbReference type="PANTHER" id="PTHR30111">
    <property type="entry name" value="33 KDA CHAPERONIN"/>
    <property type="match status" value="1"/>
</dbReference>
<dbReference type="SUPFAM" id="SSF118352">
    <property type="entry name" value="HSP33 redox switch-like"/>
    <property type="match status" value="1"/>
</dbReference>
<dbReference type="EMBL" id="FMWL01000003">
    <property type="protein sequence ID" value="SCZ77589.1"/>
    <property type="molecule type" value="Genomic_DNA"/>
</dbReference>
<dbReference type="InterPro" id="IPR000397">
    <property type="entry name" value="Heat_shock_Hsp33"/>
</dbReference>
<dbReference type="InterPro" id="IPR016154">
    <property type="entry name" value="Heat_shock_Hsp33_C"/>
</dbReference>
<comment type="PTM">
    <text evidence="6">Under oxidizing conditions two disulfide bonds are formed involving the reactive cysteines. Under reducing conditions zinc is bound to the reactive cysteines and the protein is inactive.</text>
</comment>
<evidence type="ECO:0000256" key="4">
    <source>
        <dbReference type="ARBA" id="ARBA00023186"/>
    </source>
</evidence>
<name>A0A1G5RWA1_9FIRM</name>
<dbReference type="NCBIfam" id="NF001033">
    <property type="entry name" value="PRK00114.1"/>
    <property type="match status" value="1"/>
</dbReference>
<sequence>MGKIVRGMAASQAVRFFVTDTTELVEEARQIHQLSPVAAAALGRTLTGASLMGSMLKNDADKLTFQVKGDGPLGVLLAVSDATGYVKGYVAHPNVELPPTESGKLDVGTGVGRNGELIVIKDYGLKEPFIGRTKLVSGEIAEDLAAYFMYSEQQPSIVSLGVFVGADGRVERAGGLVIQPMPFADDAVIDQLEDLAAHMPAMTDLLAGSESMEALIAIAMAGLDTEVTAVTENGYRCDCNRDKFERGIMVLGADEISQMIEEDGKADVHCHFCNKNYHFSREDLVKILELAEA</sequence>
<dbReference type="RefSeq" id="WP_092589605.1">
    <property type="nucleotide sequence ID" value="NZ_FMWL01000003.1"/>
</dbReference>
<evidence type="ECO:0000313" key="7">
    <source>
        <dbReference type="EMBL" id="SCZ77589.1"/>
    </source>
</evidence>
<keyword evidence="2 6" id="KW-0862">Zinc</keyword>
<keyword evidence="8" id="KW-1185">Reference proteome</keyword>
<organism evidence="7 8">
    <name type="scientific">Acidaminobacter hydrogenoformans DSM 2784</name>
    <dbReference type="NCBI Taxonomy" id="1120920"/>
    <lineage>
        <taxon>Bacteria</taxon>
        <taxon>Bacillati</taxon>
        <taxon>Bacillota</taxon>
        <taxon>Clostridia</taxon>
        <taxon>Peptostreptococcales</taxon>
        <taxon>Acidaminobacteraceae</taxon>
        <taxon>Acidaminobacter</taxon>
    </lineage>
</organism>
<evidence type="ECO:0000256" key="6">
    <source>
        <dbReference type="HAMAP-Rule" id="MF_00117"/>
    </source>
</evidence>
<dbReference type="Gene3D" id="3.90.1280.10">
    <property type="entry name" value="HSP33 redox switch-like"/>
    <property type="match status" value="1"/>
</dbReference>
<dbReference type="GO" id="GO:0042026">
    <property type="term" value="P:protein refolding"/>
    <property type="evidence" value="ECO:0007669"/>
    <property type="project" value="TreeGrafter"/>
</dbReference>
<dbReference type="Proteomes" id="UP000199208">
    <property type="component" value="Unassembled WGS sequence"/>
</dbReference>
<dbReference type="HAMAP" id="MF_00117">
    <property type="entry name" value="HslO"/>
    <property type="match status" value="1"/>
</dbReference>
<dbReference type="PIRSF" id="PIRSF005261">
    <property type="entry name" value="Heat_shock_Hsp33"/>
    <property type="match status" value="1"/>
</dbReference>
<dbReference type="Pfam" id="PF01430">
    <property type="entry name" value="HSP33"/>
    <property type="match status" value="1"/>
</dbReference>
<evidence type="ECO:0000256" key="5">
    <source>
        <dbReference type="ARBA" id="ARBA00023284"/>
    </source>
</evidence>
<proteinExistence type="inferred from homology"/>
<evidence type="ECO:0000313" key="8">
    <source>
        <dbReference type="Proteomes" id="UP000199208"/>
    </source>
</evidence>
<dbReference type="STRING" id="1120920.SAMN03080599_00798"/>
<comment type="similarity">
    <text evidence="6">Belongs to the HSP33 family.</text>
</comment>
<comment type="subcellular location">
    <subcellularLocation>
        <location evidence="6">Cytoplasm</location>
    </subcellularLocation>
</comment>
<dbReference type="GO" id="GO:0044183">
    <property type="term" value="F:protein folding chaperone"/>
    <property type="evidence" value="ECO:0007669"/>
    <property type="project" value="TreeGrafter"/>
</dbReference>
<dbReference type="Gene3D" id="3.55.30.10">
    <property type="entry name" value="Hsp33 domain"/>
    <property type="match status" value="1"/>
</dbReference>
<dbReference type="AlphaFoldDB" id="A0A1G5RWA1"/>